<comment type="caution">
    <text evidence="6">The sequence shown here is derived from an EMBL/GenBank/DDBJ whole genome shotgun (WGS) entry which is preliminary data.</text>
</comment>
<evidence type="ECO:0000256" key="4">
    <source>
        <dbReference type="SAM" id="Phobius"/>
    </source>
</evidence>
<feature type="transmembrane region" description="Helical" evidence="4">
    <location>
        <begin position="80"/>
        <end position="102"/>
    </location>
</feature>
<dbReference type="PANTHER" id="PTHR11360:SF284">
    <property type="entry name" value="EG:103B4.3 PROTEIN-RELATED"/>
    <property type="match status" value="1"/>
</dbReference>
<feature type="transmembrane region" description="Helical" evidence="4">
    <location>
        <begin position="141"/>
        <end position="164"/>
    </location>
</feature>
<dbReference type="SUPFAM" id="SSF103473">
    <property type="entry name" value="MFS general substrate transporter"/>
    <property type="match status" value="1"/>
</dbReference>
<feature type="transmembrane region" description="Helical" evidence="4">
    <location>
        <begin position="170"/>
        <end position="187"/>
    </location>
</feature>
<dbReference type="InterPro" id="IPR050327">
    <property type="entry name" value="Proton-linked_MCT"/>
</dbReference>
<protein>
    <submittedName>
        <fullName evidence="6">MFS family permease</fullName>
    </submittedName>
</protein>
<gene>
    <name evidence="6" type="ORF">FHS21_004956</name>
</gene>
<feature type="transmembrane region" description="Helical" evidence="4">
    <location>
        <begin position="252"/>
        <end position="272"/>
    </location>
</feature>
<dbReference type="GO" id="GO:0022857">
    <property type="term" value="F:transmembrane transporter activity"/>
    <property type="evidence" value="ECO:0007669"/>
    <property type="project" value="InterPro"/>
</dbReference>
<dbReference type="EMBL" id="JACHXN010000020">
    <property type="protein sequence ID" value="MBB3148508.1"/>
    <property type="molecule type" value="Genomic_DNA"/>
</dbReference>
<dbReference type="InterPro" id="IPR036259">
    <property type="entry name" value="MFS_trans_sf"/>
</dbReference>
<keyword evidence="3 4" id="KW-0472">Membrane</keyword>
<dbReference type="RefSeq" id="WP_183664353.1">
    <property type="nucleotide sequence ID" value="NZ_JACHXN010000020.1"/>
</dbReference>
<proteinExistence type="predicted"/>
<feature type="transmembrane region" description="Helical" evidence="4">
    <location>
        <begin position="52"/>
        <end position="73"/>
    </location>
</feature>
<feature type="transmembrane region" description="Helical" evidence="4">
    <location>
        <begin position="279"/>
        <end position="298"/>
    </location>
</feature>
<evidence type="ECO:0000256" key="2">
    <source>
        <dbReference type="ARBA" id="ARBA00022989"/>
    </source>
</evidence>
<dbReference type="Proteomes" id="UP000554520">
    <property type="component" value="Unassembled WGS sequence"/>
</dbReference>
<keyword evidence="7" id="KW-1185">Reference proteome</keyword>
<name>A0A839UBZ7_9HYPH</name>
<organism evidence="6 7">
    <name type="scientific">Phyllobacterium trifolii</name>
    <dbReference type="NCBI Taxonomy" id="300193"/>
    <lineage>
        <taxon>Bacteria</taxon>
        <taxon>Pseudomonadati</taxon>
        <taxon>Pseudomonadota</taxon>
        <taxon>Alphaproteobacteria</taxon>
        <taxon>Hyphomicrobiales</taxon>
        <taxon>Phyllobacteriaceae</taxon>
        <taxon>Phyllobacterium</taxon>
    </lineage>
</organism>
<feature type="transmembrane region" description="Helical" evidence="4">
    <location>
        <begin position="336"/>
        <end position="358"/>
    </location>
</feature>
<dbReference type="CDD" id="cd17355">
    <property type="entry name" value="MFS_YcxA_like"/>
    <property type="match status" value="1"/>
</dbReference>
<dbReference type="InterPro" id="IPR011701">
    <property type="entry name" value="MFS"/>
</dbReference>
<evidence type="ECO:0000256" key="1">
    <source>
        <dbReference type="ARBA" id="ARBA00022692"/>
    </source>
</evidence>
<reference evidence="6 7" key="1">
    <citation type="submission" date="2020-08" db="EMBL/GenBank/DDBJ databases">
        <title>Genomic Encyclopedia of Type Strains, Phase III (KMG-III): the genomes of soil and plant-associated and newly described type strains.</title>
        <authorList>
            <person name="Whitman W."/>
        </authorList>
    </citation>
    <scope>NUCLEOTIDE SEQUENCE [LARGE SCALE GENOMIC DNA]</scope>
    <source>
        <strain evidence="6 7">CECT 7015</strain>
    </source>
</reference>
<dbReference type="Pfam" id="PF07690">
    <property type="entry name" value="MFS_1"/>
    <property type="match status" value="1"/>
</dbReference>
<evidence type="ECO:0000313" key="7">
    <source>
        <dbReference type="Proteomes" id="UP000554520"/>
    </source>
</evidence>
<dbReference type="Gene3D" id="1.20.1250.20">
    <property type="entry name" value="MFS general substrate transporter like domains"/>
    <property type="match status" value="2"/>
</dbReference>
<evidence type="ECO:0000313" key="6">
    <source>
        <dbReference type="EMBL" id="MBB3148508.1"/>
    </source>
</evidence>
<dbReference type="InterPro" id="IPR020846">
    <property type="entry name" value="MFS_dom"/>
</dbReference>
<accession>A0A839UBZ7</accession>
<dbReference type="AlphaFoldDB" id="A0A839UBZ7"/>
<evidence type="ECO:0000256" key="3">
    <source>
        <dbReference type="ARBA" id="ARBA00023136"/>
    </source>
</evidence>
<feature type="domain" description="Major facilitator superfamily (MFS) profile" evidence="5">
    <location>
        <begin position="1"/>
        <end position="394"/>
    </location>
</feature>
<keyword evidence="2 4" id="KW-1133">Transmembrane helix</keyword>
<dbReference type="PANTHER" id="PTHR11360">
    <property type="entry name" value="MONOCARBOXYLATE TRANSPORTER"/>
    <property type="match status" value="1"/>
</dbReference>
<keyword evidence="1 4" id="KW-0812">Transmembrane</keyword>
<feature type="transmembrane region" description="Helical" evidence="4">
    <location>
        <begin position="12"/>
        <end position="32"/>
    </location>
</feature>
<feature type="transmembrane region" description="Helical" evidence="4">
    <location>
        <begin position="370"/>
        <end position="390"/>
    </location>
</feature>
<feature type="transmembrane region" description="Helical" evidence="4">
    <location>
        <begin position="304"/>
        <end position="324"/>
    </location>
</feature>
<feature type="transmembrane region" description="Helical" evidence="4">
    <location>
        <begin position="213"/>
        <end position="232"/>
    </location>
</feature>
<feature type="transmembrane region" description="Helical" evidence="4">
    <location>
        <begin position="108"/>
        <end position="129"/>
    </location>
</feature>
<dbReference type="PROSITE" id="PS50850">
    <property type="entry name" value="MFS"/>
    <property type="match status" value="1"/>
</dbReference>
<sequence>MTDEVPSRDSSRMAIGVVFSILAVSFAARSSLGLGMQRWITDLSWTKSDISAAGSVALITMAIVVPMAGYYADRHGARRVLATGGLVLAVALASVSIMSSYWQFLMGYAVAGGVGFGLASLPVAASLVARSGASRPGLAMGIATAGTTAGQLAIIPGLAALFGIVGWRAAFAAFALLALAVAAFVLIKGDRTGIQAAGRVTELKALDVLKSRAFHGLFWSFLFCGFTSTGIVETHLIPFAEVCGFTPVASSFAYGVFAALNLLGMLTAGYLSDRIDRRALLVAIYVLRSIAFVVPLYVGNNFTLLLGFSVLVGVAFYATFPATMGLSAAHFGKQNLGLIVGLLTVGHSIGAACGAFAGGYIFDLFMKYDWVWVLSIGLAAVSAVLALSVVDPRSGKNAANTGVAHPQPAE</sequence>
<evidence type="ECO:0000259" key="5">
    <source>
        <dbReference type="PROSITE" id="PS50850"/>
    </source>
</evidence>